<dbReference type="Proteomes" id="UP001202328">
    <property type="component" value="Unassembled WGS sequence"/>
</dbReference>
<feature type="chain" id="PRO_5042183867" description="X8 domain-containing protein" evidence="8">
    <location>
        <begin position="23"/>
        <end position="122"/>
    </location>
</feature>
<dbReference type="SMART" id="SM00768">
    <property type="entry name" value="X8"/>
    <property type="match status" value="1"/>
</dbReference>
<keyword evidence="5" id="KW-0472">Membrane</keyword>
<reference evidence="10" key="1">
    <citation type="submission" date="2022-04" db="EMBL/GenBank/DDBJ databases">
        <title>A functionally conserved STORR gene fusion in Papaver species that diverged 16.8 million years ago.</title>
        <authorList>
            <person name="Catania T."/>
        </authorList>
    </citation>
    <scope>NUCLEOTIDE SEQUENCE</scope>
    <source>
        <strain evidence="10">S-188037</strain>
    </source>
</reference>
<feature type="domain" description="X8" evidence="9">
    <location>
        <begin position="32"/>
        <end position="117"/>
    </location>
</feature>
<keyword evidence="2" id="KW-1003">Cell membrane</keyword>
<keyword evidence="7" id="KW-0325">Glycoprotein</keyword>
<dbReference type="GO" id="GO:0098552">
    <property type="term" value="C:side of membrane"/>
    <property type="evidence" value="ECO:0007669"/>
    <property type="project" value="UniProtKB-KW"/>
</dbReference>
<gene>
    <name evidence="10" type="ORF">MKW98_015793</name>
</gene>
<name>A0AAD4XC72_9MAGN</name>
<evidence type="ECO:0000256" key="2">
    <source>
        <dbReference type="ARBA" id="ARBA00022475"/>
    </source>
</evidence>
<dbReference type="PANTHER" id="PTHR31044:SF125">
    <property type="entry name" value="GLUCAN ENDO-1,3-BETA-D-GLUCOSIDASE"/>
    <property type="match status" value="1"/>
</dbReference>
<dbReference type="EMBL" id="JAJJMB010011856">
    <property type="protein sequence ID" value="KAI3897097.1"/>
    <property type="molecule type" value="Genomic_DNA"/>
</dbReference>
<evidence type="ECO:0000256" key="7">
    <source>
        <dbReference type="ARBA" id="ARBA00023180"/>
    </source>
</evidence>
<comment type="subcellular location">
    <subcellularLocation>
        <location evidence="1">Cell membrane</location>
        <topology evidence="1">Lipid-anchor</topology>
        <topology evidence="1">GPI-anchor</topology>
    </subcellularLocation>
</comment>
<keyword evidence="4 8" id="KW-0732">Signal</keyword>
<keyword evidence="3" id="KW-0449">Lipoprotein</keyword>
<protein>
    <recommendedName>
        <fullName evidence="9">X8 domain-containing protein</fullName>
    </recommendedName>
</protein>
<evidence type="ECO:0000256" key="4">
    <source>
        <dbReference type="ARBA" id="ARBA00022729"/>
    </source>
</evidence>
<comment type="caution">
    <text evidence="10">The sequence shown here is derived from an EMBL/GenBank/DDBJ whole genome shotgun (WGS) entry which is preliminary data.</text>
</comment>
<keyword evidence="11" id="KW-1185">Reference proteome</keyword>
<evidence type="ECO:0000256" key="3">
    <source>
        <dbReference type="ARBA" id="ARBA00022622"/>
    </source>
</evidence>
<keyword evidence="3" id="KW-0336">GPI-anchor</keyword>
<dbReference type="PANTHER" id="PTHR31044">
    <property type="entry name" value="BETA-1,3 GLUCANASE"/>
    <property type="match status" value="1"/>
</dbReference>
<feature type="signal peptide" evidence="8">
    <location>
        <begin position="1"/>
        <end position="22"/>
    </location>
</feature>
<evidence type="ECO:0000313" key="10">
    <source>
        <dbReference type="EMBL" id="KAI3897097.1"/>
    </source>
</evidence>
<evidence type="ECO:0000259" key="9">
    <source>
        <dbReference type="SMART" id="SM00768"/>
    </source>
</evidence>
<dbReference type="InterPro" id="IPR044788">
    <property type="entry name" value="X8_dom_prot"/>
</dbReference>
<dbReference type="Pfam" id="PF07983">
    <property type="entry name" value="X8"/>
    <property type="match status" value="1"/>
</dbReference>
<dbReference type="GO" id="GO:0005886">
    <property type="term" value="C:plasma membrane"/>
    <property type="evidence" value="ECO:0007669"/>
    <property type="project" value="UniProtKB-SubCell"/>
</dbReference>
<sequence>MKMSPIFVLAFLLSVILVMVISQNTDEELEQVWCIANLAASKEKIIDALNWACGQRDDICLNIQEDKPCYIPNLLKDHASYAFNSYYQKFKFHGAACNFGGAAKITKIDPSYGSCKYEFAMA</sequence>
<evidence type="ECO:0000256" key="1">
    <source>
        <dbReference type="ARBA" id="ARBA00004609"/>
    </source>
</evidence>
<dbReference type="AlphaFoldDB" id="A0AAD4XC72"/>
<evidence type="ECO:0000256" key="8">
    <source>
        <dbReference type="SAM" id="SignalP"/>
    </source>
</evidence>
<dbReference type="InterPro" id="IPR012946">
    <property type="entry name" value="X8"/>
</dbReference>
<evidence type="ECO:0000256" key="6">
    <source>
        <dbReference type="ARBA" id="ARBA00023157"/>
    </source>
</evidence>
<evidence type="ECO:0000313" key="11">
    <source>
        <dbReference type="Proteomes" id="UP001202328"/>
    </source>
</evidence>
<dbReference type="FunFam" id="1.20.58.1040:FF:000001">
    <property type="entry name" value="Glucan endo-1,3-beta-glucosidase 4"/>
    <property type="match status" value="1"/>
</dbReference>
<evidence type="ECO:0000256" key="5">
    <source>
        <dbReference type="ARBA" id="ARBA00023136"/>
    </source>
</evidence>
<proteinExistence type="predicted"/>
<accession>A0AAD4XC72</accession>
<dbReference type="GO" id="GO:0009506">
    <property type="term" value="C:plasmodesma"/>
    <property type="evidence" value="ECO:0007669"/>
    <property type="project" value="UniProtKB-ARBA"/>
</dbReference>
<keyword evidence="6" id="KW-1015">Disulfide bond</keyword>
<dbReference type="Gene3D" id="1.20.58.1040">
    <property type="match status" value="1"/>
</dbReference>
<organism evidence="10 11">
    <name type="scientific">Papaver atlanticum</name>
    <dbReference type="NCBI Taxonomy" id="357466"/>
    <lineage>
        <taxon>Eukaryota</taxon>
        <taxon>Viridiplantae</taxon>
        <taxon>Streptophyta</taxon>
        <taxon>Embryophyta</taxon>
        <taxon>Tracheophyta</taxon>
        <taxon>Spermatophyta</taxon>
        <taxon>Magnoliopsida</taxon>
        <taxon>Ranunculales</taxon>
        <taxon>Papaveraceae</taxon>
        <taxon>Papaveroideae</taxon>
        <taxon>Papaver</taxon>
    </lineage>
</organism>